<dbReference type="SUPFAM" id="SSF47473">
    <property type="entry name" value="EF-hand"/>
    <property type="match status" value="1"/>
</dbReference>
<feature type="domain" description="EF-hand" evidence="2">
    <location>
        <begin position="98"/>
        <end position="133"/>
    </location>
</feature>
<evidence type="ECO:0000259" key="2">
    <source>
        <dbReference type="PROSITE" id="PS50222"/>
    </source>
</evidence>
<evidence type="ECO:0000313" key="4">
    <source>
        <dbReference type="Proteomes" id="UP000654075"/>
    </source>
</evidence>
<accession>A0A813DF40</accession>
<sequence>MASRRSSAVFLALFLFVAALPPALGGFLGAVEDFFGMENDEDAKEVGLSEEIIHTGLTEEEEITRSFDSVDSDKDSKLSKAELIAWVKSEAEDMADADAEHEVNAVLEVYDHDKDDFFSKEEFAETLRAMSADEIFSHLEHGEIAEHKVEDEN</sequence>
<proteinExistence type="predicted"/>
<dbReference type="Proteomes" id="UP000654075">
    <property type="component" value="Unassembled WGS sequence"/>
</dbReference>
<dbReference type="AlphaFoldDB" id="A0A813DF40"/>
<dbReference type="InterPro" id="IPR002048">
    <property type="entry name" value="EF_hand_dom"/>
</dbReference>
<name>A0A813DF40_POLGL</name>
<feature type="chain" id="PRO_5033028362" description="EF-hand domain-containing protein" evidence="1">
    <location>
        <begin position="26"/>
        <end position="153"/>
    </location>
</feature>
<protein>
    <recommendedName>
        <fullName evidence="2">EF-hand domain-containing protein</fullName>
    </recommendedName>
</protein>
<dbReference type="Pfam" id="PF13499">
    <property type="entry name" value="EF-hand_7"/>
    <property type="match status" value="1"/>
</dbReference>
<gene>
    <name evidence="3" type="ORF">PGLA1383_LOCUS3121</name>
</gene>
<feature type="domain" description="EF-hand" evidence="2">
    <location>
        <begin position="58"/>
        <end position="93"/>
    </location>
</feature>
<reference evidence="3" key="1">
    <citation type="submission" date="2021-02" db="EMBL/GenBank/DDBJ databases">
        <authorList>
            <person name="Dougan E. K."/>
            <person name="Rhodes N."/>
            <person name="Thang M."/>
            <person name="Chan C."/>
        </authorList>
    </citation>
    <scope>NUCLEOTIDE SEQUENCE</scope>
</reference>
<dbReference type="Gene3D" id="1.10.238.10">
    <property type="entry name" value="EF-hand"/>
    <property type="match status" value="1"/>
</dbReference>
<dbReference type="GO" id="GO:0005509">
    <property type="term" value="F:calcium ion binding"/>
    <property type="evidence" value="ECO:0007669"/>
    <property type="project" value="InterPro"/>
</dbReference>
<keyword evidence="4" id="KW-1185">Reference proteome</keyword>
<dbReference type="SMART" id="SM00054">
    <property type="entry name" value="EFh"/>
    <property type="match status" value="2"/>
</dbReference>
<dbReference type="EMBL" id="CAJNNV010001039">
    <property type="protein sequence ID" value="CAE8584183.1"/>
    <property type="molecule type" value="Genomic_DNA"/>
</dbReference>
<keyword evidence="1" id="KW-0732">Signal</keyword>
<evidence type="ECO:0000313" key="3">
    <source>
        <dbReference type="EMBL" id="CAE8584183.1"/>
    </source>
</evidence>
<organism evidence="3 4">
    <name type="scientific">Polarella glacialis</name>
    <name type="common">Dinoflagellate</name>
    <dbReference type="NCBI Taxonomy" id="89957"/>
    <lineage>
        <taxon>Eukaryota</taxon>
        <taxon>Sar</taxon>
        <taxon>Alveolata</taxon>
        <taxon>Dinophyceae</taxon>
        <taxon>Suessiales</taxon>
        <taxon>Suessiaceae</taxon>
        <taxon>Polarella</taxon>
    </lineage>
</organism>
<evidence type="ECO:0000256" key="1">
    <source>
        <dbReference type="SAM" id="SignalP"/>
    </source>
</evidence>
<dbReference type="InterPro" id="IPR011992">
    <property type="entry name" value="EF-hand-dom_pair"/>
</dbReference>
<comment type="caution">
    <text evidence="3">The sequence shown here is derived from an EMBL/GenBank/DDBJ whole genome shotgun (WGS) entry which is preliminary data.</text>
</comment>
<feature type="signal peptide" evidence="1">
    <location>
        <begin position="1"/>
        <end position="25"/>
    </location>
</feature>
<dbReference type="PROSITE" id="PS50222">
    <property type="entry name" value="EF_HAND_2"/>
    <property type="match status" value="2"/>
</dbReference>